<evidence type="ECO:0000313" key="2">
    <source>
        <dbReference type="EMBL" id="KAF8787603.1"/>
    </source>
</evidence>
<dbReference type="EMBL" id="JABXBU010000015">
    <property type="protein sequence ID" value="KAF8787603.1"/>
    <property type="molecule type" value="Genomic_DNA"/>
</dbReference>
<keyword evidence="3" id="KW-1185">Reference proteome</keyword>
<dbReference type="AlphaFoldDB" id="A0A8T0FFA3"/>
<feature type="region of interest" description="Disordered" evidence="1">
    <location>
        <begin position="1"/>
        <end position="86"/>
    </location>
</feature>
<dbReference type="Proteomes" id="UP000807504">
    <property type="component" value="Unassembled WGS sequence"/>
</dbReference>
<reference evidence="2" key="2">
    <citation type="submission" date="2020-06" db="EMBL/GenBank/DDBJ databases">
        <authorList>
            <person name="Sheffer M."/>
        </authorList>
    </citation>
    <scope>NUCLEOTIDE SEQUENCE</scope>
</reference>
<feature type="compositionally biased region" description="Basic and acidic residues" evidence="1">
    <location>
        <begin position="18"/>
        <end position="35"/>
    </location>
</feature>
<organism evidence="2 3">
    <name type="scientific">Argiope bruennichi</name>
    <name type="common">Wasp spider</name>
    <name type="synonym">Aranea bruennichi</name>
    <dbReference type="NCBI Taxonomy" id="94029"/>
    <lineage>
        <taxon>Eukaryota</taxon>
        <taxon>Metazoa</taxon>
        <taxon>Ecdysozoa</taxon>
        <taxon>Arthropoda</taxon>
        <taxon>Chelicerata</taxon>
        <taxon>Arachnida</taxon>
        <taxon>Araneae</taxon>
        <taxon>Araneomorphae</taxon>
        <taxon>Entelegynae</taxon>
        <taxon>Araneoidea</taxon>
        <taxon>Araneidae</taxon>
        <taxon>Argiope</taxon>
    </lineage>
</organism>
<reference evidence="2" key="1">
    <citation type="journal article" date="2020" name="bioRxiv">
        <title>Chromosome-level reference genome of the European wasp spider Argiope bruennichi: a resource for studies on range expansion and evolutionary adaptation.</title>
        <authorList>
            <person name="Sheffer M.M."/>
            <person name="Hoppe A."/>
            <person name="Krehenwinkel H."/>
            <person name="Uhl G."/>
            <person name="Kuss A.W."/>
            <person name="Jensen L."/>
            <person name="Jensen C."/>
            <person name="Gillespie R.G."/>
            <person name="Hoff K.J."/>
            <person name="Prost S."/>
        </authorList>
    </citation>
    <scope>NUCLEOTIDE SEQUENCE</scope>
</reference>
<comment type="caution">
    <text evidence="2">The sequence shown here is derived from an EMBL/GenBank/DDBJ whole genome shotgun (WGS) entry which is preliminary data.</text>
</comment>
<evidence type="ECO:0000256" key="1">
    <source>
        <dbReference type="SAM" id="MobiDB-lite"/>
    </source>
</evidence>
<gene>
    <name evidence="2" type="ORF">HNY73_009183</name>
</gene>
<evidence type="ECO:0000313" key="3">
    <source>
        <dbReference type="Proteomes" id="UP000807504"/>
    </source>
</evidence>
<proteinExistence type="predicted"/>
<sequence length="86" mass="9321">MTSRTDSVPPTPDLEVAMPRETRGILHPRDIDGRARRSTTSLMDTDSEPLLRPTNLEPPAMCSSCRPLSAPPLTAGPVAPQLFQPT</sequence>
<protein>
    <submittedName>
        <fullName evidence="2">Uncharacterized protein</fullName>
    </submittedName>
</protein>
<accession>A0A8T0FFA3</accession>
<name>A0A8T0FFA3_ARGBR</name>